<evidence type="ECO:0000256" key="2">
    <source>
        <dbReference type="SAM" id="Phobius"/>
    </source>
</evidence>
<proteinExistence type="predicted"/>
<reference evidence="4" key="1">
    <citation type="journal article" date="2019" name="Int. J. Syst. Evol. Microbiol.">
        <title>The Global Catalogue of Microorganisms (GCM) 10K type strain sequencing project: providing services to taxonomists for standard genome sequencing and annotation.</title>
        <authorList>
            <consortium name="The Broad Institute Genomics Platform"/>
            <consortium name="The Broad Institute Genome Sequencing Center for Infectious Disease"/>
            <person name="Wu L."/>
            <person name="Ma J."/>
        </authorList>
    </citation>
    <scope>NUCLEOTIDE SEQUENCE [LARGE SCALE GENOMIC DNA]</scope>
    <source>
        <strain evidence="4">CCUG 50347</strain>
    </source>
</reference>
<organism evidence="3 4">
    <name type="scientific">Actinomycetospora chibensis</name>
    <dbReference type="NCBI Taxonomy" id="663606"/>
    <lineage>
        <taxon>Bacteria</taxon>
        <taxon>Bacillati</taxon>
        <taxon>Actinomycetota</taxon>
        <taxon>Actinomycetes</taxon>
        <taxon>Pseudonocardiales</taxon>
        <taxon>Pseudonocardiaceae</taxon>
        <taxon>Actinomycetospora</taxon>
    </lineage>
</organism>
<protein>
    <submittedName>
        <fullName evidence="3">Uncharacterized protein</fullName>
    </submittedName>
</protein>
<evidence type="ECO:0000256" key="1">
    <source>
        <dbReference type="SAM" id="MobiDB-lite"/>
    </source>
</evidence>
<dbReference type="EMBL" id="JBHSIM010000054">
    <property type="protein sequence ID" value="MFC4836096.1"/>
    <property type="molecule type" value="Genomic_DNA"/>
</dbReference>
<evidence type="ECO:0000313" key="3">
    <source>
        <dbReference type="EMBL" id="MFC4836096.1"/>
    </source>
</evidence>
<feature type="compositionally biased region" description="Acidic residues" evidence="1">
    <location>
        <begin position="127"/>
        <end position="140"/>
    </location>
</feature>
<dbReference type="RefSeq" id="WP_274188419.1">
    <property type="nucleotide sequence ID" value="NZ_BAABHN010000054.1"/>
</dbReference>
<feature type="compositionally biased region" description="Pro residues" evidence="1">
    <location>
        <begin position="76"/>
        <end position="97"/>
    </location>
</feature>
<name>A0ABV9RPD5_9PSEU</name>
<feature type="region of interest" description="Disordered" evidence="1">
    <location>
        <begin position="71"/>
        <end position="156"/>
    </location>
</feature>
<evidence type="ECO:0000313" key="4">
    <source>
        <dbReference type="Proteomes" id="UP001595909"/>
    </source>
</evidence>
<accession>A0ABV9RPD5</accession>
<keyword evidence="2" id="KW-0812">Transmembrane</keyword>
<keyword evidence="4" id="KW-1185">Reference proteome</keyword>
<feature type="compositionally biased region" description="Acidic residues" evidence="1">
    <location>
        <begin position="108"/>
        <end position="117"/>
    </location>
</feature>
<comment type="caution">
    <text evidence="3">The sequence shown here is derived from an EMBL/GenBank/DDBJ whole genome shotgun (WGS) entry which is preliminary data.</text>
</comment>
<dbReference type="Proteomes" id="UP001595909">
    <property type="component" value="Unassembled WGS sequence"/>
</dbReference>
<gene>
    <name evidence="3" type="ORF">ACFPEL_27060</name>
</gene>
<feature type="transmembrane region" description="Helical" evidence="2">
    <location>
        <begin position="20"/>
        <end position="53"/>
    </location>
</feature>
<keyword evidence="2" id="KW-0472">Membrane</keyword>
<sequence>MTEPPDPPPTIATMRTIGYVWIAVGVLAILGGAVATVFAVAVFGVLAALLGAGLVGIQHVRARSAIRASRTLTNAPAPPADPPSANPGPPAGPPPVGGPHDDGPAGQVDDEQDDDGGVEAPVGSPGGDEEELSISEEEDGTGSRTADDEDSGGRRD</sequence>
<keyword evidence="2" id="KW-1133">Transmembrane helix</keyword>